<reference evidence="1" key="1">
    <citation type="journal article" date="2020" name="Nat. Commun.">
        <title>Large-scale genome sequencing of mycorrhizal fungi provides insights into the early evolution of symbiotic traits.</title>
        <authorList>
            <person name="Miyauchi S."/>
            <person name="Kiss E."/>
            <person name="Kuo A."/>
            <person name="Drula E."/>
            <person name="Kohler A."/>
            <person name="Sanchez-Garcia M."/>
            <person name="Morin E."/>
            <person name="Andreopoulos B."/>
            <person name="Barry K.W."/>
            <person name="Bonito G."/>
            <person name="Buee M."/>
            <person name="Carver A."/>
            <person name="Chen C."/>
            <person name="Cichocki N."/>
            <person name="Clum A."/>
            <person name="Culley D."/>
            <person name="Crous P.W."/>
            <person name="Fauchery L."/>
            <person name="Girlanda M."/>
            <person name="Hayes R.D."/>
            <person name="Keri Z."/>
            <person name="LaButti K."/>
            <person name="Lipzen A."/>
            <person name="Lombard V."/>
            <person name="Magnuson J."/>
            <person name="Maillard F."/>
            <person name="Murat C."/>
            <person name="Nolan M."/>
            <person name="Ohm R.A."/>
            <person name="Pangilinan J."/>
            <person name="Pereira M.F."/>
            <person name="Perotto S."/>
            <person name="Peter M."/>
            <person name="Pfister S."/>
            <person name="Riley R."/>
            <person name="Sitrit Y."/>
            <person name="Stielow J.B."/>
            <person name="Szollosi G."/>
            <person name="Zifcakova L."/>
            <person name="Stursova M."/>
            <person name="Spatafora J.W."/>
            <person name="Tedersoo L."/>
            <person name="Vaario L.M."/>
            <person name="Yamada A."/>
            <person name="Yan M."/>
            <person name="Wang P."/>
            <person name="Xu J."/>
            <person name="Bruns T."/>
            <person name="Baldrian P."/>
            <person name="Vilgalys R."/>
            <person name="Dunand C."/>
            <person name="Henrissat B."/>
            <person name="Grigoriev I.V."/>
            <person name="Hibbett D."/>
            <person name="Nagy L.G."/>
            <person name="Martin F.M."/>
        </authorList>
    </citation>
    <scope>NUCLEOTIDE SEQUENCE</scope>
    <source>
        <strain evidence="1">UH-Tt-Lm1</strain>
    </source>
</reference>
<reference evidence="1" key="2">
    <citation type="submission" date="2020-11" db="EMBL/GenBank/DDBJ databases">
        <authorList>
            <consortium name="DOE Joint Genome Institute"/>
            <person name="Kuo A."/>
            <person name="Miyauchi S."/>
            <person name="Kiss E."/>
            <person name="Drula E."/>
            <person name="Kohler A."/>
            <person name="Sanchez-Garcia M."/>
            <person name="Andreopoulos B."/>
            <person name="Barry K.W."/>
            <person name="Bonito G."/>
            <person name="Buee M."/>
            <person name="Carver A."/>
            <person name="Chen C."/>
            <person name="Cichocki N."/>
            <person name="Clum A."/>
            <person name="Culley D."/>
            <person name="Crous P.W."/>
            <person name="Fauchery L."/>
            <person name="Girlanda M."/>
            <person name="Hayes R."/>
            <person name="Keri Z."/>
            <person name="Labutti K."/>
            <person name="Lipzen A."/>
            <person name="Lombard V."/>
            <person name="Magnuson J."/>
            <person name="Maillard F."/>
            <person name="Morin E."/>
            <person name="Murat C."/>
            <person name="Nolan M."/>
            <person name="Ohm R."/>
            <person name="Pangilinan J."/>
            <person name="Pereira M."/>
            <person name="Perotto S."/>
            <person name="Peter M."/>
            <person name="Riley R."/>
            <person name="Sitrit Y."/>
            <person name="Stielow B."/>
            <person name="Szollosi G."/>
            <person name="Zifcakova L."/>
            <person name="Stursova M."/>
            <person name="Spatafora J.W."/>
            <person name="Tedersoo L."/>
            <person name="Vaario L.-M."/>
            <person name="Yamada A."/>
            <person name="Yan M."/>
            <person name="Wang P."/>
            <person name="Xu J."/>
            <person name="Bruns T."/>
            <person name="Baldrian P."/>
            <person name="Vilgalys R."/>
            <person name="Henrissat B."/>
            <person name="Grigoriev I.V."/>
            <person name="Hibbett D."/>
            <person name="Nagy L.G."/>
            <person name="Martin F.M."/>
        </authorList>
    </citation>
    <scope>NUCLEOTIDE SEQUENCE</scope>
    <source>
        <strain evidence="1">UH-Tt-Lm1</strain>
    </source>
</reference>
<accession>A0A9P6HEN6</accession>
<sequence length="256" mass="27353">MSDRGQSPLEKTSWTFLEFQVGQPFQEFLVGLGLLWMSPLQSLPGIPGWPTLPGIPGWPTLPGIPGWAGVVAKVGQPFQEFLVGLGLLWMSPLQSLPGIPGWPTLPGIPGWAGVVAKVGQPFQEFLVGLGLLWMSPLQSLPGIPGWPTLPGIPGWAGVVAKVGQPFQEFLVGLGKPIHAIPTRRSEKTVLEFQVAAWAHDMPIGTSGLHPLAGNGSFRSTGVPENLRRGVNLSVLKHVGLSANNQLRSIPTNPMYP</sequence>
<evidence type="ECO:0000313" key="2">
    <source>
        <dbReference type="Proteomes" id="UP000736335"/>
    </source>
</evidence>
<comment type="caution">
    <text evidence="1">The sequence shown here is derived from an EMBL/GenBank/DDBJ whole genome shotgun (WGS) entry which is preliminary data.</text>
</comment>
<dbReference type="Proteomes" id="UP000736335">
    <property type="component" value="Unassembled WGS sequence"/>
</dbReference>
<organism evidence="1 2">
    <name type="scientific">Thelephora terrestris</name>
    <dbReference type="NCBI Taxonomy" id="56493"/>
    <lineage>
        <taxon>Eukaryota</taxon>
        <taxon>Fungi</taxon>
        <taxon>Dikarya</taxon>
        <taxon>Basidiomycota</taxon>
        <taxon>Agaricomycotina</taxon>
        <taxon>Agaricomycetes</taxon>
        <taxon>Thelephorales</taxon>
        <taxon>Thelephoraceae</taxon>
        <taxon>Thelephora</taxon>
    </lineage>
</organism>
<name>A0A9P6HEN6_9AGAM</name>
<proteinExistence type="predicted"/>
<dbReference type="OrthoDB" id="10256829at2759"/>
<evidence type="ECO:0000313" key="1">
    <source>
        <dbReference type="EMBL" id="KAF9783699.1"/>
    </source>
</evidence>
<dbReference type="EMBL" id="WIUZ02000009">
    <property type="protein sequence ID" value="KAF9783699.1"/>
    <property type="molecule type" value="Genomic_DNA"/>
</dbReference>
<gene>
    <name evidence="1" type="ORF">BJ322DRAFT_1021512</name>
</gene>
<protein>
    <submittedName>
        <fullName evidence="1">Uncharacterized protein</fullName>
    </submittedName>
</protein>
<keyword evidence="2" id="KW-1185">Reference proteome</keyword>
<dbReference type="AlphaFoldDB" id="A0A9P6HEN6"/>